<dbReference type="InterPro" id="IPR037066">
    <property type="entry name" value="Plug_dom_sf"/>
</dbReference>
<evidence type="ECO:0000313" key="19">
    <source>
        <dbReference type="EMBL" id="AKZ62103.1"/>
    </source>
</evidence>
<dbReference type="Gene3D" id="2.170.130.10">
    <property type="entry name" value="TonB-dependent receptor, plug domain"/>
    <property type="match status" value="1"/>
</dbReference>
<dbReference type="Proteomes" id="UP000063429">
    <property type="component" value="Chromosome"/>
</dbReference>
<feature type="region of interest" description="Disordered" evidence="16">
    <location>
        <begin position="378"/>
        <end position="397"/>
    </location>
</feature>
<keyword evidence="13 14" id="KW-0998">Cell outer membrane</keyword>
<dbReference type="PANTHER" id="PTHR32552">
    <property type="entry name" value="FERRICHROME IRON RECEPTOR-RELATED"/>
    <property type="match status" value="1"/>
</dbReference>
<feature type="domain" description="Secretin/TonB short N-terminal" evidence="18">
    <location>
        <begin position="76"/>
        <end position="127"/>
    </location>
</feature>
<evidence type="ECO:0000256" key="6">
    <source>
        <dbReference type="ARBA" id="ARBA00022692"/>
    </source>
</evidence>
<dbReference type="NCBIfam" id="TIGR01783">
    <property type="entry name" value="TonB-siderophor"/>
    <property type="match status" value="1"/>
</dbReference>
<feature type="signal peptide" evidence="17">
    <location>
        <begin position="1"/>
        <end position="42"/>
    </location>
</feature>
<evidence type="ECO:0000256" key="1">
    <source>
        <dbReference type="ARBA" id="ARBA00004571"/>
    </source>
</evidence>
<sequence>MKLQVPRLHTASCTLTPAAFAARALLTGMLAAFAIAPSLALAADAAPAPQRSPRSYNIPAGPLNAVIARFSSESGVYVAADGALTAGKSSAGLQGSLAPEDALNRLLGGSGLEAVPQGSGRYILKEGAATASTSYQSEAASTLPVVKVQAERETALGPVYGYVARRSATATKTDTRLIENPQSVSVITADELADRKVETLDEALRYTAGVTPNMKPWAVDEFSMLRGFDLGTAGIFRDGLLTSGRSYAAPIEPYGLERLEVLRGPASVMYGQSPPGGMINAVSKRPSATAVREIGVEYGTYDRKQLKADVGGALDTGGEWTWRVTMLARESGTRLAFDRDDRVYVAPALTWQPNAATRLTLLAQYQKDDQSYAWPNQLQNPGALGQPDPRVNLGGKDNRWKRENHTFGYEFEHRFNDTWTLQQNLRYTELERDETNVFPRVLLADGRTVTRLFYPRSSAWRGLQVDTRMQADFRTGELGHLVLLGLDYADSRTTDRFPNSITAMPGFDLYNPVYGNNATIVRSATPRIEQYPLRQTGLYLQDQVKWGKLVITGGLRHDSANNANTRVLPAAGTSTETYSQSASKTTGRIGTVYLFESGWAPYVSLSTSFTPEIGRDVTGQLLKPSTGRQVEAGLRYQPDNARFSYTASIFNLVRNNVSTTAPQDPDGVVQTGEVKSQGLELEARAEIARNLSIVAQYTYLDTEITQSNNGDRGLAQPGAARHSASVWTKYSFNLNDATRAYSGLGLRYLGKARSYQDSANRNVTNPAFGLLDAALGLEQGPWRLSLNVNNLLNRQLLLDCDGTFCYRNAERTINVSSSYRF</sequence>
<keyword evidence="6 14" id="KW-0812">Transmembrane</keyword>
<keyword evidence="20" id="KW-1185">Reference proteome</keyword>
<dbReference type="InterPro" id="IPR000531">
    <property type="entry name" value="Beta-barrel_TonB"/>
</dbReference>
<comment type="subcellular location">
    <subcellularLocation>
        <location evidence="1 14">Cell outer membrane</location>
        <topology evidence="1 14">Multi-pass membrane protein</topology>
    </subcellularLocation>
</comment>
<dbReference type="InterPro" id="IPR010105">
    <property type="entry name" value="TonB_sidphr_rcpt"/>
</dbReference>
<evidence type="ECO:0000256" key="3">
    <source>
        <dbReference type="ARBA" id="ARBA00022448"/>
    </source>
</evidence>
<gene>
    <name evidence="19" type="ORF">F506_04945</name>
</gene>
<evidence type="ECO:0000256" key="7">
    <source>
        <dbReference type="ARBA" id="ARBA00022729"/>
    </source>
</evidence>
<dbReference type="Gene3D" id="2.40.170.20">
    <property type="entry name" value="TonB-dependent receptor, beta-barrel domain"/>
    <property type="match status" value="1"/>
</dbReference>
<protein>
    <submittedName>
        <fullName evidence="19">TonB-dependent receptor</fullName>
    </submittedName>
</protein>
<dbReference type="EMBL" id="CP011409">
    <property type="protein sequence ID" value="AKZ62103.1"/>
    <property type="molecule type" value="Genomic_DNA"/>
</dbReference>
<evidence type="ECO:0000256" key="10">
    <source>
        <dbReference type="ARBA" id="ARBA00023077"/>
    </source>
</evidence>
<organism evidence="19 20">
    <name type="scientific">Herbaspirillum hiltneri N3</name>
    <dbReference type="NCBI Taxonomy" id="1262470"/>
    <lineage>
        <taxon>Bacteria</taxon>
        <taxon>Pseudomonadati</taxon>
        <taxon>Pseudomonadota</taxon>
        <taxon>Betaproteobacteria</taxon>
        <taxon>Burkholderiales</taxon>
        <taxon>Oxalobacteraceae</taxon>
        <taxon>Herbaspirillum</taxon>
    </lineage>
</organism>
<proteinExistence type="inferred from homology"/>
<evidence type="ECO:0000256" key="4">
    <source>
        <dbReference type="ARBA" id="ARBA00022452"/>
    </source>
</evidence>
<evidence type="ECO:0000256" key="15">
    <source>
        <dbReference type="RuleBase" id="RU003357"/>
    </source>
</evidence>
<comment type="similarity">
    <text evidence="2 14 15">Belongs to the TonB-dependent receptor family.</text>
</comment>
<evidence type="ECO:0000256" key="14">
    <source>
        <dbReference type="PROSITE-ProRule" id="PRU01360"/>
    </source>
</evidence>
<dbReference type="SMART" id="SM00965">
    <property type="entry name" value="STN"/>
    <property type="match status" value="1"/>
</dbReference>
<dbReference type="Pfam" id="PF07660">
    <property type="entry name" value="STN"/>
    <property type="match status" value="1"/>
</dbReference>
<keyword evidence="5" id="KW-0410">Iron transport</keyword>
<evidence type="ECO:0000256" key="13">
    <source>
        <dbReference type="ARBA" id="ARBA00023237"/>
    </source>
</evidence>
<name>A0ABM5UXW1_9BURK</name>
<reference evidence="20" key="1">
    <citation type="journal article" date="2015" name="Genome Announc.">
        <title>Complete Genome Sequence of Herbaspirillum hiltneri N3 (DSM 17495), Isolated from Surface-Sterilized Wheat Roots.</title>
        <authorList>
            <person name="Guizelini D."/>
            <person name="Saizaki P.M."/>
            <person name="Coimbra N.A."/>
            <person name="Weiss V.A."/>
            <person name="Faoro H."/>
            <person name="Sfeir M.Z."/>
            <person name="Baura V.A."/>
            <person name="Monteiro R.A."/>
            <person name="Chubatsu L.S."/>
            <person name="Souza E.M."/>
            <person name="Cruz L.M."/>
            <person name="Pedrosa F.O."/>
            <person name="Raittz R.T."/>
            <person name="Marchaukoski J.N."/>
            <person name="Steffens M.B."/>
        </authorList>
    </citation>
    <scope>NUCLEOTIDE SEQUENCE [LARGE SCALE GENOMIC DNA]</scope>
    <source>
        <strain evidence="20">N3</strain>
    </source>
</reference>
<keyword evidence="4 14" id="KW-1134">Transmembrane beta strand</keyword>
<evidence type="ECO:0000256" key="5">
    <source>
        <dbReference type="ARBA" id="ARBA00022496"/>
    </source>
</evidence>
<evidence type="ECO:0000313" key="20">
    <source>
        <dbReference type="Proteomes" id="UP000063429"/>
    </source>
</evidence>
<keyword evidence="9" id="KW-0406">Ion transport</keyword>
<dbReference type="Pfam" id="PF00593">
    <property type="entry name" value="TonB_dep_Rec_b-barrel"/>
    <property type="match status" value="1"/>
</dbReference>
<dbReference type="Pfam" id="PF07715">
    <property type="entry name" value="Plug"/>
    <property type="match status" value="1"/>
</dbReference>
<evidence type="ECO:0000256" key="8">
    <source>
        <dbReference type="ARBA" id="ARBA00023004"/>
    </source>
</evidence>
<dbReference type="InterPro" id="IPR039426">
    <property type="entry name" value="TonB-dep_rcpt-like"/>
</dbReference>
<keyword evidence="12 19" id="KW-0675">Receptor</keyword>
<dbReference type="InterPro" id="IPR036942">
    <property type="entry name" value="Beta-barrel_TonB_sf"/>
</dbReference>
<evidence type="ECO:0000256" key="17">
    <source>
        <dbReference type="SAM" id="SignalP"/>
    </source>
</evidence>
<dbReference type="Gene3D" id="3.55.50.30">
    <property type="match status" value="1"/>
</dbReference>
<evidence type="ECO:0000256" key="12">
    <source>
        <dbReference type="ARBA" id="ARBA00023170"/>
    </source>
</evidence>
<evidence type="ECO:0000256" key="11">
    <source>
        <dbReference type="ARBA" id="ARBA00023136"/>
    </source>
</evidence>
<evidence type="ECO:0000256" key="9">
    <source>
        <dbReference type="ARBA" id="ARBA00023065"/>
    </source>
</evidence>
<dbReference type="CDD" id="cd01347">
    <property type="entry name" value="ligand_gated_channel"/>
    <property type="match status" value="1"/>
</dbReference>
<feature type="chain" id="PRO_5046725366" evidence="17">
    <location>
        <begin position="43"/>
        <end position="821"/>
    </location>
</feature>
<accession>A0ABM5UXW1</accession>
<dbReference type="InterPro" id="IPR011662">
    <property type="entry name" value="Secretin/TonB_short_N"/>
</dbReference>
<dbReference type="SUPFAM" id="SSF56935">
    <property type="entry name" value="Porins"/>
    <property type="match status" value="1"/>
</dbReference>
<evidence type="ECO:0000256" key="16">
    <source>
        <dbReference type="SAM" id="MobiDB-lite"/>
    </source>
</evidence>
<keyword evidence="10 15" id="KW-0798">TonB box</keyword>
<dbReference type="InterPro" id="IPR012910">
    <property type="entry name" value="Plug_dom"/>
</dbReference>
<keyword evidence="8" id="KW-0408">Iron</keyword>
<evidence type="ECO:0000259" key="18">
    <source>
        <dbReference type="SMART" id="SM00965"/>
    </source>
</evidence>
<dbReference type="PANTHER" id="PTHR32552:SF68">
    <property type="entry name" value="FERRICHROME OUTER MEMBRANE TRANSPORTER_PHAGE RECEPTOR"/>
    <property type="match status" value="1"/>
</dbReference>
<keyword evidence="7 17" id="KW-0732">Signal</keyword>
<keyword evidence="11 14" id="KW-0472">Membrane</keyword>
<keyword evidence="3 14" id="KW-0813">Transport</keyword>
<dbReference type="RefSeq" id="WP_053195600.1">
    <property type="nucleotide sequence ID" value="NZ_CP011409.1"/>
</dbReference>
<dbReference type="PROSITE" id="PS52016">
    <property type="entry name" value="TONB_DEPENDENT_REC_3"/>
    <property type="match status" value="1"/>
</dbReference>
<evidence type="ECO:0000256" key="2">
    <source>
        <dbReference type="ARBA" id="ARBA00009810"/>
    </source>
</evidence>